<feature type="domain" description="Cytochrome c" evidence="5">
    <location>
        <begin position="587"/>
        <end position="680"/>
    </location>
</feature>
<name>A0A3G2EBP6_9BURK</name>
<dbReference type="InterPro" id="IPR009056">
    <property type="entry name" value="Cyt_c-like_dom"/>
</dbReference>
<feature type="domain" description="Cytochrome c" evidence="5">
    <location>
        <begin position="202"/>
        <end position="311"/>
    </location>
</feature>
<dbReference type="Pfam" id="PF00034">
    <property type="entry name" value="Cytochrom_C"/>
    <property type="match status" value="3"/>
</dbReference>
<dbReference type="InterPro" id="IPR051459">
    <property type="entry name" value="Cytochrome_c-type_DH"/>
</dbReference>
<evidence type="ECO:0000256" key="4">
    <source>
        <dbReference type="PROSITE-ProRule" id="PRU00433"/>
    </source>
</evidence>
<sequence length="702" mass="75143">MNAISILHRGSRRPPAFSFSITAWLAAMLLGMLGFCANARAAPAAAPARMPAASAELIKRGEYVARLGDCVACHTSPNGAAMAGGLELKTPFGTIYSTNITPDAKTGLGTYTFAQFDRAMRKGVAADGHNLYPAMPYPSYAKITPDDMQALYAYLQRGVAPVAQQNRETDMKWPFSMRWGLSLWNAVFLDDAPFKPDSAKSAQWNRGSYLAQGLGHCGSCHTPRGVAFQEKTMGQDGGSGKHYLSGFTFDGWHAVNLRNLWTPGDIVQLLKTGRNSFGTAAGSMTEVITHSTQYFTDADLDALAHYLHGLPAKDGAAAPPKKTAPVVAASNDALYNTRGGLGYLQFCATCHRRDGRGVENIFPPLAQNDSVQSKDATSVIHIALTGWQSAVTQHSPRSFGMPAYDRLADTELAEILTFVRGKWGNQGAPVTPAQIAKVRKELKLKAPDAGGFVTPRFAALTADPNASQLIHGMQLMTETRARLPQNVGNDLNCSSCHLNGGTVANGSPFLGISAFFPSEAPRAGKVISLGERINGCFRRSMHGKPLPVDGPDLQAMVAYIDWMKGATQAGDKVAGRGVAKIDRALLPDPVHGKKVYAEQCAVCHGANGEGIKGANGVVAFPPLWGERSFNIGAGMARTYTAAGFVKANMVMGHGQKFPLGQGNLSDQDAVDVAEYFTHMPRPDFPDKVKDWPKGGKPKDARY</sequence>
<evidence type="ECO:0000256" key="2">
    <source>
        <dbReference type="ARBA" id="ARBA00022723"/>
    </source>
</evidence>
<dbReference type="AlphaFoldDB" id="A0A3G2EBP6"/>
<reference evidence="6 7" key="1">
    <citation type="submission" date="2018-10" db="EMBL/GenBank/DDBJ databases">
        <title>Effects of UV and annual dynamics of microbial communities in freshwater RAS systems.</title>
        <authorList>
            <person name="Bekkelund A.K."/>
            <person name="Hansen B.R."/>
            <person name="Stokken H."/>
            <person name="Eriksen B.F."/>
            <person name="Kashulin N.A."/>
        </authorList>
    </citation>
    <scope>NUCLEOTIDE SEQUENCE [LARGE SCALE GENOMIC DNA]</scope>
    <source>
        <strain evidence="6 7">BHSEK</strain>
    </source>
</reference>
<evidence type="ECO:0000313" key="6">
    <source>
        <dbReference type="EMBL" id="AYM76495.1"/>
    </source>
</evidence>
<proteinExistence type="predicted"/>
<keyword evidence="2 4" id="KW-0479">Metal-binding</keyword>
<dbReference type="EMBL" id="CP033019">
    <property type="protein sequence ID" value="AYM76495.1"/>
    <property type="molecule type" value="Genomic_DNA"/>
</dbReference>
<dbReference type="GO" id="GO:0020037">
    <property type="term" value="F:heme binding"/>
    <property type="evidence" value="ECO:0007669"/>
    <property type="project" value="InterPro"/>
</dbReference>
<dbReference type="PANTHER" id="PTHR35008">
    <property type="entry name" value="BLL4482 PROTEIN-RELATED"/>
    <property type="match status" value="1"/>
</dbReference>
<gene>
    <name evidence="6" type="ORF">D9M09_12340</name>
</gene>
<evidence type="ECO:0000313" key="7">
    <source>
        <dbReference type="Proteomes" id="UP000279594"/>
    </source>
</evidence>
<dbReference type="GO" id="GO:0046872">
    <property type="term" value="F:metal ion binding"/>
    <property type="evidence" value="ECO:0007669"/>
    <property type="project" value="UniProtKB-KW"/>
</dbReference>
<evidence type="ECO:0000256" key="1">
    <source>
        <dbReference type="ARBA" id="ARBA00022617"/>
    </source>
</evidence>
<dbReference type="SUPFAM" id="SSF46626">
    <property type="entry name" value="Cytochrome c"/>
    <property type="match status" value="5"/>
</dbReference>
<organism evidence="6 7">
    <name type="scientific">Janthinobacterium agaricidamnosum</name>
    <dbReference type="NCBI Taxonomy" id="55508"/>
    <lineage>
        <taxon>Bacteria</taxon>
        <taxon>Pseudomonadati</taxon>
        <taxon>Pseudomonadota</taxon>
        <taxon>Betaproteobacteria</taxon>
        <taxon>Burkholderiales</taxon>
        <taxon>Oxalobacteraceae</taxon>
        <taxon>Janthinobacterium</taxon>
    </lineage>
</organism>
<dbReference type="InterPro" id="IPR036909">
    <property type="entry name" value="Cyt_c-like_dom_sf"/>
</dbReference>
<protein>
    <submittedName>
        <fullName evidence="6">Cytochrome C</fullName>
    </submittedName>
</protein>
<keyword evidence="1 4" id="KW-0349">Heme</keyword>
<evidence type="ECO:0000259" key="5">
    <source>
        <dbReference type="PROSITE" id="PS51007"/>
    </source>
</evidence>
<dbReference type="PANTHER" id="PTHR35008:SF8">
    <property type="entry name" value="ALCOHOL DEHYDROGENASE CYTOCHROME C SUBUNIT"/>
    <property type="match status" value="1"/>
</dbReference>
<keyword evidence="3 4" id="KW-0408">Iron</keyword>
<feature type="domain" description="Cytochrome c" evidence="5">
    <location>
        <begin position="467"/>
        <end position="564"/>
    </location>
</feature>
<keyword evidence="7" id="KW-1185">Reference proteome</keyword>
<dbReference type="GO" id="GO:0009055">
    <property type="term" value="F:electron transfer activity"/>
    <property type="evidence" value="ECO:0007669"/>
    <property type="project" value="InterPro"/>
</dbReference>
<dbReference type="Proteomes" id="UP000279594">
    <property type="component" value="Chromosome"/>
</dbReference>
<dbReference type="Gene3D" id="1.10.760.10">
    <property type="entry name" value="Cytochrome c-like domain"/>
    <property type="match status" value="4"/>
</dbReference>
<feature type="domain" description="Cytochrome c" evidence="5">
    <location>
        <begin position="56"/>
        <end position="159"/>
    </location>
</feature>
<dbReference type="PROSITE" id="PS51007">
    <property type="entry name" value="CYTC"/>
    <property type="match status" value="4"/>
</dbReference>
<dbReference type="Pfam" id="PF21342">
    <property type="entry name" value="SoxA-TsdA_cyt-c"/>
    <property type="match status" value="1"/>
</dbReference>
<evidence type="ECO:0000256" key="3">
    <source>
        <dbReference type="ARBA" id="ARBA00023004"/>
    </source>
</evidence>
<accession>A0A3G2EBP6</accession>